<comment type="caution">
    <text evidence="2">The sequence shown here is derived from an EMBL/GenBank/DDBJ whole genome shotgun (WGS) entry which is preliminary data.</text>
</comment>
<dbReference type="AlphaFoldDB" id="A0A8J8NBZ7"/>
<reference evidence="2" key="1">
    <citation type="submission" date="2019-06" db="EMBL/GenBank/DDBJ databases">
        <authorList>
            <person name="Zheng W."/>
        </authorList>
    </citation>
    <scope>NUCLEOTIDE SEQUENCE</scope>
    <source>
        <strain evidence="2">QDHG01</strain>
    </source>
</reference>
<protein>
    <submittedName>
        <fullName evidence="2">Uncharacterized protein</fullName>
    </submittedName>
</protein>
<keyword evidence="3" id="KW-1185">Reference proteome</keyword>
<keyword evidence="1" id="KW-1133">Transmembrane helix</keyword>
<organism evidence="2 3">
    <name type="scientific">Halteria grandinella</name>
    <dbReference type="NCBI Taxonomy" id="5974"/>
    <lineage>
        <taxon>Eukaryota</taxon>
        <taxon>Sar</taxon>
        <taxon>Alveolata</taxon>
        <taxon>Ciliophora</taxon>
        <taxon>Intramacronucleata</taxon>
        <taxon>Spirotrichea</taxon>
        <taxon>Stichotrichia</taxon>
        <taxon>Sporadotrichida</taxon>
        <taxon>Halteriidae</taxon>
        <taxon>Halteria</taxon>
    </lineage>
</organism>
<dbReference type="Proteomes" id="UP000785679">
    <property type="component" value="Unassembled WGS sequence"/>
</dbReference>
<gene>
    <name evidence="2" type="ORF">FGO68_gene15116</name>
</gene>
<evidence type="ECO:0000313" key="2">
    <source>
        <dbReference type="EMBL" id="TNV71665.1"/>
    </source>
</evidence>
<sequence>MMDYLNNMMTVSLQGTILLISPLFLTFSALSHLIYFILVVSFMFFEHFKRCSILQVGWIPSITWVMYRFFGLGMMIMFN</sequence>
<evidence type="ECO:0000313" key="3">
    <source>
        <dbReference type="Proteomes" id="UP000785679"/>
    </source>
</evidence>
<dbReference type="EMBL" id="RRYP01029740">
    <property type="protein sequence ID" value="TNV71665.1"/>
    <property type="molecule type" value="Genomic_DNA"/>
</dbReference>
<evidence type="ECO:0000256" key="1">
    <source>
        <dbReference type="SAM" id="Phobius"/>
    </source>
</evidence>
<keyword evidence="1" id="KW-0812">Transmembrane</keyword>
<feature type="transmembrane region" description="Helical" evidence="1">
    <location>
        <begin position="57"/>
        <end position="78"/>
    </location>
</feature>
<name>A0A8J8NBZ7_HALGN</name>
<keyword evidence="1" id="KW-0472">Membrane</keyword>
<accession>A0A8J8NBZ7</accession>
<proteinExistence type="predicted"/>
<feature type="transmembrane region" description="Helical" evidence="1">
    <location>
        <begin position="20"/>
        <end position="45"/>
    </location>
</feature>